<dbReference type="AlphaFoldDB" id="A0A1M7QIH3"/>
<sequence>MKNVKKYVLILFLAFIGFFFYTSDISANEREVTVKPEIKEDLIQVQSTKYIKEGNASIRRVNSRTMGSSCNTSSYSSVQQISCTINLQVKNKSTGRWTDTGQSKKFLNYYSSYVSGSVNFAVQTGYDYRIRTLHTTSQYGIKEQLSAVTGQIKF</sequence>
<dbReference type="OrthoDB" id="2973278at2"/>
<organism evidence="1 2">
    <name type="scientific">Gracilibacillus kekensis</name>
    <dbReference type="NCBI Taxonomy" id="1027249"/>
    <lineage>
        <taxon>Bacteria</taxon>
        <taxon>Bacillati</taxon>
        <taxon>Bacillota</taxon>
        <taxon>Bacilli</taxon>
        <taxon>Bacillales</taxon>
        <taxon>Bacillaceae</taxon>
        <taxon>Gracilibacillus</taxon>
    </lineage>
</organism>
<proteinExistence type="predicted"/>
<reference evidence="1 2" key="1">
    <citation type="submission" date="2016-11" db="EMBL/GenBank/DDBJ databases">
        <authorList>
            <person name="Jaros S."/>
            <person name="Januszkiewicz K."/>
            <person name="Wedrychowicz H."/>
        </authorList>
    </citation>
    <scope>NUCLEOTIDE SEQUENCE [LARGE SCALE GENOMIC DNA]</scope>
    <source>
        <strain evidence="1 2">CGMCC 1.10681</strain>
    </source>
</reference>
<dbReference type="RefSeq" id="WP_073202851.1">
    <property type="nucleotide sequence ID" value="NZ_FRCZ01000007.1"/>
</dbReference>
<gene>
    <name evidence="1" type="ORF">SAMN05216179_3216</name>
</gene>
<evidence type="ECO:0000313" key="2">
    <source>
        <dbReference type="Proteomes" id="UP000184184"/>
    </source>
</evidence>
<name>A0A1M7QIH3_9BACI</name>
<accession>A0A1M7QIH3</accession>
<evidence type="ECO:0000313" key="1">
    <source>
        <dbReference type="EMBL" id="SHN30886.1"/>
    </source>
</evidence>
<keyword evidence="2" id="KW-1185">Reference proteome</keyword>
<dbReference type="EMBL" id="FRCZ01000007">
    <property type="protein sequence ID" value="SHN30886.1"/>
    <property type="molecule type" value="Genomic_DNA"/>
</dbReference>
<protein>
    <submittedName>
        <fullName evidence="1">Uncharacterized protein</fullName>
    </submittedName>
</protein>
<dbReference type="Proteomes" id="UP000184184">
    <property type="component" value="Unassembled WGS sequence"/>
</dbReference>